<organism evidence="7 8">
    <name type="scientific">Suhomyces tanzawaensis NRRL Y-17324</name>
    <dbReference type="NCBI Taxonomy" id="984487"/>
    <lineage>
        <taxon>Eukaryota</taxon>
        <taxon>Fungi</taxon>
        <taxon>Dikarya</taxon>
        <taxon>Ascomycota</taxon>
        <taxon>Saccharomycotina</taxon>
        <taxon>Pichiomycetes</taxon>
        <taxon>Debaryomycetaceae</taxon>
        <taxon>Suhomyces</taxon>
    </lineage>
</organism>
<sequence length="1589" mass="181249">MATVNQLVSGLSNLATESKRRHADIKTNCDSLLANLKQYPPTASISEISPNHRNDLIIPFIKAVKTGNAKAVTISIPVIHQLIVTRLVPLDRLDELLEGLKEASNLAVDIQLRILQCLPTLMQTYGAHVKGDTLINLLRICSSLTTSNKPTVVINTASAMLQQVFSNVFDEERANHNKENPEKESTHSVTVAEGATLEIPQTSYESFEIFQDLCHLIENEKPTYLKDFAHIKTTSILEIVENVIATHKKLFNEREELSYLLRVKLIPSLLRILSSTIKSFPLVTRTMRVILVLLSSQLNNLEIESEVILSFLNHILLNEPTEEENVPWEKILVLELYKGLFSDFNVIKSIFEKYDNDEKKKDVIQELNSILITYLQNNSILTPNQSLKQPLGPLYISKSSSHMKISILDHLDKMEPPHSIPATYPIYLTFNILLLYSEGIANFVQNLSSNSNPTTLEADVEFTNFFIEASYPNISSLFELFIYYDMDNESFHLLVRSLQRFTHSTGLLGLGELRDGLLMIISKAIIKSEESKDRANGSSLQEQGLQLLAFGESLVESLTSIQPVGQENSHGTDGEPQSSRQSMESTLVHIRNFNSRHITCVRALANLGVSLGSTLGDSWKIIWMTFQWCDFFVYGADTLNSNKTKATDDSTAKLTSQDYANLESSKKKLIESVNDFPTESFKELLNSLIELSDQVLSGQEIKFGSKEATLVPCPYNKSFYLSNIISVCSVNPNKYLINDDSIWKMWCEYIIRLGTQRTMNYNTRIHVVQAFNTLIQHITSQGFNTDINEIIARTASKSLNGINSFLNGILNLGVPKELLVLNCETEIHHLCLSTLYELIDKYEVHYKNSWNIVFEILDTPFKTTSWYNEDKNLREKMRLLIDSSFRTLKLILDEFMSTLPFSQLKLLIDTLHNFCSQTFDLNTSFSSVSYFWLISDSLKLRITEAGETTLHAEKLSKVATESQLISLIGSTNDDTDKENYVYYIALDIYLLSTLVKLSLDQRDQVRDGSIQTFFQIIDVHGSYLSSSSMWDLVYKVVLQPVLLDLKVDLKDAKYHKKEWLESFGLILSGIISIFNKFMMDFDSIGHIYDKWEVLIKYFDHLLSFKWLDLNMKIFRSFQDLLLPFTKLDASENTKNTDEDRIKKLLFDFWVHVPVEYDFINPQNQNSAAALMECFPALYKITSDRLSEDDVKIIILLINKCARYPLLPEGNQLDDKRPTKLQKSTIDNLRLIQIADKEIESQVIQQLSGMTIYPFGIKKRIEQKLDGNKAIISKYKIPSFVAISHLSTQLLKEKLENFSDFGLLLKDKGAAKIIRSLLEIISKKFVGIVSESKPLWVEANEILVLLIRQIIAQAKESVLDEDLWNLIMKSVVICLEDRSNIEEGKLEEVENIKIEQYNQLTDLVLPKLLESNNEVLIDGYLKSVYENSFLYAFDHVDESIIDSLGGSELYIGDGVITSLTNYDFNNSFGSTKPIERFSNQHTRFRCLQELIHYSVSPVNLTLNGISQKYLLCRISFCLRRFISEERLLFLCPISRLQEQEVVAVLRGWISVEWTEANGANARKLHRLLVQMVRFASRVRGLDGLMEKALK</sequence>
<evidence type="ECO:0000256" key="2">
    <source>
        <dbReference type="ARBA" id="ARBA00022927"/>
    </source>
</evidence>
<name>A0A1E4SEM7_9ASCO</name>
<keyword evidence="8" id="KW-1185">Reference proteome</keyword>
<proteinExistence type="predicted"/>
<dbReference type="InterPro" id="IPR032629">
    <property type="entry name" value="DCB_dom"/>
</dbReference>
<dbReference type="GO" id="GO:0005794">
    <property type="term" value="C:Golgi apparatus"/>
    <property type="evidence" value="ECO:0007669"/>
    <property type="project" value="UniProtKB-ARBA"/>
</dbReference>
<reference evidence="8" key="1">
    <citation type="submission" date="2016-05" db="EMBL/GenBank/DDBJ databases">
        <title>Comparative genomics of biotechnologically important yeasts.</title>
        <authorList>
            <consortium name="DOE Joint Genome Institute"/>
            <person name="Riley R."/>
            <person name="Haridas S."/>
            <person name="Wolfe K.H."/>
            <person name="Lopes M.R."/>
            <person name="Hittinger C.T."/>
            <person name="Goker M."/>
            <person name="Salamov A."/>
            <person name="Wisecaver J."/>
            <person name="Long T.M."/>
            <person name="Aerts A.L."/>
            <person name="Barry K."/>
            <person name="Choi C."/>
            <person name="Clum A."/>
            <person name="Coughlan A.Y."/>
            <person name="Deshpande S."/>
            <person name="Douglass A.P."/>
            <person name="Hanson S.J."/>
            <person name="Klenk H.-P."/>
            <person name="Labutti K."/>
            <person name="Lapidus A."/>
            <person name="Lindquist E."/>
            <person name="Lipzen A."/>
            <person name="Meier-Kolthoff J.P."/>
            <person name="Ohm R.A."/>
            <person name="Otillar R.P."/>
            <person name="Pangilinan J."/>
            <person name="Peng Y."/>
            <person name="Rokas A."/>
            <person name="Rosa C.A."/>
            <person name="Scheuner C."/>
            <person name="Sibirny A.A."/>
            <person name="Slot J.C."/>
            <person name="Stielow J.B."/>
            <person name="Sun H."/>
            <person name="Kurtzman C.P."/>
            <person name="Blackwell M."/>
            <person name="Grigoriev I.V."/>
            <person name="Jeffries T.W."/>
        </authorList>
    </citation>
    <scope>NUCLEOTIDE SEQUENCE [LARGE SCALE GENOMIC DNA]</scope>
    <source>
        <strain evidence="8">NRRL Y-17324</strain>
    </source>
</reference>
<dbReference type="GeneID" id="30985253"/>
<gene>
    <name evidence="7" type="ORF">CANTADRAFT_7444</name>
</gene>
<evidence type="ECO:0008006" key="9">
    <source>
        <dbReference type="Google" id="ProtNLM"/>
    </source>
</evidence>
<evidence type="ECO:0000259" key="5">
    <source>
        <dbReference type="Pfam" id="PF16206"/>
    </source>
</evidence>
<keyword evidence="1" id="KW-0813">Transport</keyword>
<dbReference type="Pfam" id="PF16213">
    <property type="entry name" value="DCB"/>
    <property type="match status" value="1"/>
</dbReference>
<dbReference type="Pfam" id="PF16206">
    <property type="entry name" value="Mon2_C"/>
    <property type="match status" value="1"/>
</dbReference>
<feature type="domain" description="Mon2/Sec7/BIG1-like HUS" evidence="4">
    <location>
        <begin position="204"/>
        <end position="363"/>
    </location>
</feature>
<accession>A0A1E4SEM7</accession>
<dbReference type="RefSeq" id="XP_020063096.1">
    <property type="nucleotide sequence ID" value="XM_020211117.1"/>
</dbReference>
<dbReference type="OrthoDB" id="294853at2759"/>
<keyword evidence="2" id="KW-0653">Protein transport</keyword>
<dbReference type="EMBL" id="KV453914">
    <property type="protein sequence ID" value="ODV77974.1"/>
    <property type="molecule type" value="Genomic_DNA"/>
</dbReference>
<protein>
    <recommendedName>
        <fullName evidence="9">Protein MON2</fullName>
    </recommendedName>
</protein>
<feature type="domain" description="Mon2/Sec7/BIG1-like dimerisation and cyclophilin-binding" evidence="6">
    <location>
        <begin position="4"/>
        <end position="170"/>
    </location>
</feature>
<dbReference type="InterPro" id="IPR032691">
    <property type="entry name" value="Mon2/Sec7/BIG1-like_HUS"/>
</dbReference>
<dbReference type="Proteomes" id="UP000094285">
    <property type="component" value="Unassembled WGS sequence"/>
</dbReference>
<evidence type="ECO:0000256" key="3">
    <source>
        <dbReference type="SAM" id="MobiDB-lite"/>
    </source>
</evidence>
<feature type="domain" description="Mon2 C-terminal" evidence="5">
    <location>
        <begin position="894"/>
        <end position="1132"/>
    </location>
</feature>
<dbReference type="STRING" id="984487.A0A1E4SEM7"/>
<dbReference type="Pfam" id="PF12783">
    <property type="entry name" value="Sec7-like_HUS"/>
    <property type="match status" value="1"/>
</dbReference>
<evidence type="ECO:0000313" key="8">
    <source>
        <dbReference type="Proteomes" id="UP000094285"/>
    </source>
</evidence>
<feature type="region of interest" description="Disordered" evidence="3">
    <location>
        <begin position="563"/>
        <end position="583"/>
    </location>
</feature>
<evidence type="ECO:0000313" key="7">
    <source>
        <dbReference type="EMBL" id="ODV77974.1"/>
    </source>
</evidence>
<evidence type="ECO:0000256" key="1">
    <source>
        <dbReference type="ARBA" id="ARBA00022448"/>
    </source>
</evidence>
<evidence type="ECO:0000259" key="6">
    <source>
        <dbReference type="Pfam" id="PF16213"/>
    </source>
</evidence>
<evidence type="ECO:0000259" key="4">
    <source>
        <dbReference type="Pfam" id="PF12783"/>
    </source>
</evidence>
<dbReference type="GO" id="GO:0015031">
    <property type="term" value="P:protein transport"/>
    <property type="evidence" value="ECO:0007669"/>
    <property type="project" value="UniProtKB-KW"/>
</dbReference>
<dbReference type="InterPro" id="IPR032817">
    <property type="entry name" value="Mon2_C"/>
</dbReference>